<keyword evidence="2" id="KW-1185">Reference proteome</keyword>
<dbReference type="Proteomes" id="UP001062846">
    <property type="component" value="Chromosome 9"/>
</dbReference>
<sequence>MVSKPQHTLEFSQTSTNPLILLQPPTDPHSPTVDTSGDGGNGSDRGGDQSKVGETETESARLVDQLTGEAPTGNGASISSGDGGHKGHAAEGDDGGYRHASVDTGHTPVESGSGGPRVRRLDFQSGVEGRVVTSLGLARVGASSSGGARGDDGSGQPPRDPVCGKTPMVEDESVPVERPEHIERVEFMPPVGSSSHEPTMSSDLAEFVGHDRLARLIREAPKVVVAVLTAREERLEEIARWNEQERLIREQEAAVRDQGELE</sequence>
<organism evidence="1 2">
    <name type="scientific">Rhododendron molle</name>
    <name type="common">Chinese azalea</name>
    <name type="synonym">Azalea mollis</name>
    <dbReference type="NCBI Taxonomy" id="49168"/>
    <lineage>
        <taxon>Eukaryota</taxon>
        <taxon>Viridiplantae</taxon>
        <taxon>Streptophyta</taxon>
        <taxon>Embryophyta</taxon>
        <taxon>Tracheophyta</taxon>
        <taxon>Spermatophyta</taxon>
        <taxon>Magnoliopsida</taxon>
        <taxon>eudicotyledons</taxon>
        <taxon>Gunneridae</taxon>
        <taxon>Pentapetalae</taxon>
        <taxon>asterids</taxon>
        <taxon>Ericales</taxon>
        <taxon>Ericaceae</taxon>
        <taxon>Ericoideae</taxon>
        <taxon>Rhodoreae</taxon>
        <taxon>Rhododendron</taxon>
    </lineage>
</organism>
<evidence type="ECO:0000313" key="2">
    <source>
        <dbReference type="Proteomes" id="UP001062846"/>
    </source>
</evidence>
<comment type="caution">
    <text evidence="1">The sequence shown here is derived from an EMBL/GenBank/DDBJ whole genome shotgun (WGS) entry which is preliminary data.</text>
</comment>
<evidence type="ECO:0000313" key="1">
    <source>
        <dbReference type="EMBL" id="KAI8538417.1"/>
    </source>
</evidence>
<dbReference type="EMBL" id="CM046396">
    <property type="protein sequence ID" value="KAI8538417.1"/>
    <property type="molecule type" value="Genomic_DNA"/>
</dbReference>
<name>A0ACC0MBU8_RHOML</name>
<accession>A0ACC0MBU8</accession>
<gene>
    <name evidence="1" type="ORF">RHMOL_Rhmol09G0101500</name>
</gene>
<protein>
    <submittedName>
        <fullName evidence="1">Uncharacterized protein</fullName>
    </submittedName>
</protein>
<reference evidence="1" key="1">
    <citation type="submission" date="2022-02" db="EMBL/GenBank/DDBJ databases">
        <title>Plant Genome Project.</title>
        <authorList>
            <person name="Zhang R.-G."/>
        </authorList>
    </citation>
    <scope>NUCLEOTIDE SEQUENCE</scope>
    <source>
        <strain evidence="1">AT1</strain>
    </source>
</reference>
<proteinExistence type="predicted"/>